<evidence type="ECO:0000313" key="8">
    <source>
        <dbReference type="Proteomes" id="UP001515100"/>
    </source>
</evidence>
<dbReference type="PANTHER" id="PTHR31885:SF6">
    <property type="entry name" value="GH04784P"/>
    <property type="match status" value="1"/>
</dbReference>
<keyword evidence="8" id="KW-1185">Reference proteome</keyword>
<sequence length="224" mass="23281">MSAVRNPWLAAFGVVALVHLTLNAAGAQPWDSISKCLLAPLLAAWAVQQHAPRLLVAALALCFLGDLFLELDDLFIVGMAAFAGAHIAFITLFVQRGALTRLRARPAIVIVYVVIAIGMVAWCWGGLEPDLKPAIPVYAALLVGTACVSLAAGTRAGLGGALFLVSDGIIALSEAGRIDPDATATGLAIMALYIAAVFLLATGIVSHEHPADPSGLPRKASRRT</sequence>
<feature type="transmembrane region" description="Helical" evidence="6">
    <location>
        <begin position="106"/>
        <end position="127"/>
    </location>
</feature>
<proteinExistence type="inferred from homology"/>
<dbReference type="AlphaFoldDB" id="A0A641AKE4"/>
<evidence type="ECO:0000256" key="5">
    <source>
        <dbReference type="ARBA" id="ARBA00023136"/>
    </source>
</evidence>
<dbReference type="InterPro" id="IPR012506">
    <property type="entry name" value="TMEM86B-like"/>
</dbReference>
<feature type="transmembrane region" description="Helical" evidence="6">
    <location>
        <begin position="186"/>
        <end position="206"/>
    </location>
</feature>
<keyword evidence="3 6" id="KW-0812">Transmembrane</keyword>
<dbReference type="OrthoDB" id="4227931at2"/>
<evidence type="ECO:0000256" key="4">
    <source>
        <dbReference type="ARBA" id="ARBA00022989"/>
    </source>
</evidence>
<evidence type="ECO:0000256" key="6">
    <source>
        <dbReference type="SAM" id="Phobius"/>
    </source>
</evidence>
<comment type="subcellular location">
    <subcellularLocation>
        <location evidence="1">Membrane</location>
        <topology evidence="1">Multi-pass membrane protein</topology>
    </subcellularLocation>
</comment>
<dbReference type="GO" id="GO:0016787">
    <property type="term" value="F:hydrolase activity"/>
    <property type="evidence" value="ECO:0007669"/>
    <property type="project" value="TreeGrafter"/>
</dbReference>
<feature type="transmembrane region" description="Helical" evidence="6">
    <location>
        <begin position="74"/>
        <end position="94"/>
    </location>
</feature>
<organism evidence="7 8">
    <name type="scientific">Aeromicrobium fastidiosum</name>
    <dbReference type="NCBI Taxonomy" id="52699"/>
    <lineage>
        <taxon>Bacteria</taxon>
        <taxon>Bacillati</taxon>
        <taxon>Actinomycetota</taxon>
        <taxon>Actinomycetes</taxon>
        <taxon>Propionibacteriales</taxon>
        <taxon>Nocardioidaceae</taxon>
        <taxon>Aeromicrobium</taxon>
    </lineage>
</organism>
<evidence type="ECO:0000313" key="7">
    <source>
        <dbReference type="EMBL" id="KAA1374895.1"/>
    </source>
</evidence>
<evidence type="ECO:0000256" key="1">
    <source>
        <dbReference type="ARBA" id="ARBA00004141"/>
    </source>
</evidence>
<comment type="similarity">
    <text evidence="2">Belongs to the TMEM86 family.</text>
</comment>
<reference evidence="7" key="1">
    <citation type="submission" date="2019-09" db="EMBL/GenBank/DDBJ databases">
        <authorList>
            <person name="Li J."/>
        </authorList>
    </citation>
    <scope>NUCLEOTIDE SEQUENCE [LARGE SCALE GENOMIC DNA]</scope>
    <source>
        <strain evidence="7">NRBC 14897</strain>
    </source>
</reference>
<dbReference type="GO" id="GO:0016020">
    <property type="term" value="C:membrane"/>
    <property type="evidence" value="ECO:0007669"/>
    <property type="project" value="UniProtKB-SubCell"/>
</dbReference>
<keyword evidence="4 6" id="KW-1133">Transmembrane helix</keyword>
<dbReference type="PANTHER" id="PTHR31885">
    <property type="entry name" value="GH04784P"/>
    <property type="match status" value="1"/>
</dbReference>
<dbReference type="EMBL" id="SDPP02000004">
    <property type="protein sequence ID" value="KAA1374895.1"/>
    <property type="molecule type" value="Genomic_DNA"/>
</dbReference>
<protein>
    <submittedName>
        <fullName evidence="7">Lysoplasmalogenase</fullName>
    </submittedName>
</protein>
<comment type="caution">
    <text evidence="7">The sequence shown here is derived from an EMBL/GenBank/DDBJ whole genome shotgun (WGS) entry which is preliminary data.</text>
</comment>
<dbReference type="Proteomes" id="UP001515100">
    <property type="component" value="Unassembled WGS sequence"/>
</dbReference>
<evidence type="ECO:0000256" key="3">
    <source>
        <dbReference type="ARBA" id="ARBA00022692"/>
    </source>
</evidence>
<dbReference type="Pfam" id="PF07947">
    <property type="entry name" value="YhhN"/>
    <property type="match status" value="1"/>
</dbReference>
<name>A0A641AKE4_9ACTN</name>
<accession>A0A641AKE4</accession>
<keyword evidence="5 6" id="KW-0472">Membrane</keyword>
<dbReference type="RefSeq" id="WP_129185443.1">
    <property type="nucleotide sequence ID" value="NZ_JAGIOG010000001.1"/>
</dbReference>
<evidence type="ECO:0000256" key="2">
    <source>
        <dbReference type="ARBA" id="ARBA00007375"/>
    </source>
</evidence>
<gene>
    <name evidence="7" type="ORF">ESP62_016115</name>
</gene>
<feature type="transmembrane region" description="Helical" evidence="6">
    <location>
        <begin position="139"/>
        <end position="165"/>
    </location>
</feature>